<feature type="transmembrane region" description="Helical" evidence="6">
    <location>
        <begin position="71"/>
        <end position="94"/>
    </location>
</feature>
<feature type="transmembrane region" description="Helical" evidence="6">
    <location>
        <begin position="9"/>
        <end position="28"/>
    </location>
</feature>
<keyword evidence="4 6" id="KW-1133">Transmembrane helix</keyword>
<keyword evidence="5 6" id="KW-0472">Membrane</keyword>
<evidence type="ECO:0000313" key="8">
    <source>
        <dbReference type="EMBL" id="OBZ85054.1"/>
    </source>
</evidence>
<feature type="transmembrane region" description="Helical" evidence="6">
    <location>
        <begin position="143"/>
        <end position="161"/>
    </location>
</feature>
<feature type="transmembrane region" description="Helical" evidence="6">
    <location>
        <begin position="463"/>
        <end position="483"/>
    </location>
</feature>
<dbReference type="PANTHER" id="PTHR16172:SF41">
    <property type="entry name" value="MAJOR FACILITATOR SUPERFAMILY DOMAIN-CONTAINING PROTEIN 6-LIKE"/>
    <property type="match status" value="1"/>
</dbReference>
<comment type="caution">
    <text evidence="8">The sequence shown here is derived from an EMBL/GenBank/DDBJ whole genome shotgun (WGS) entry which is preliminary data.</text>
</comment>
<name>A0A1C7NCH9_9FUNG</name>
<dbReference type="SUPFAM" id="SSF103473">
    <property type="entry name" value="MFS general substrate transporter"/>
    <property type="match status" value="2"/>
</dbReference>
<reference evidence="8 9" key="1">
    <citation type="submission" date="2016-03" db="EMBL/GenBank/DDBJ databases">
        <title>Choanephora cucurbitarum.</title>
        <authorList>
            <person name="Min B."/>
            <person name="Park H."/>
            <person name="Park J.-H."/>
            <person name="Shin H.-D."/>
            <person name="Choi I.-G."/>
        </authorList>
    </citation>
    <scope>NUCLEOTIDE SEQUENCE [LARGE SCALE GENOMIC DNA]</scope>
    <source>
        <strain evidence="8 9">KUS-F28377</strain>
    </source>
</reference>
<evidence type="ECO:0000256" key="6">
    <source>
        <dbReference type="SAM" id="Phobius"/>
    </source>
</evidence>
<feature type="transmembrane region" description="Helical" evidence="6">
    <location>
        <begin position="40"/>
        <end position="59"/>
    </location>
</feature>
<organism evidence="8 9">
    <name type="scientific">Choanephora cucurbitarum</name>
    <dbReference type="NCBI Taxonomy" id="101091"/>
    <lineage>
        <taxon>Eukaryota</taxon>
        <taxon>Fungi</taxon>
        <taxon>Fungi incertae sedis</taxon>
        <taxon>Mucoromycota</taxon>
        <taxon>Mucoromycotina</taxon>
        <taxon>Mucoromycetes</taxon>
        <taxon>Mucorales</taxon>
        <taxon>Mucorineae</taxon>
        <taxon>Choanephoraceae</taxon>
        <taxon>Choanephoroideae</taxon>
        <taxon>Choanephora</taxon>
    </lineage>
</organism>
<evidence type="ECO:0000256" key="2">
    <source>
        <dbReference type="ARBA" id="ARBA00005241"/>
    </source>
</evidence>
<dbReference type="Gene3D" id="1.20.1250.20">
    <property type="entry name" value="MFS general substrate transporter like domains"/>
    <property type="match status" value="2"/>
</dbReference>
<dbReference type="InterPro" id="IPR051717">
    <property type="entry name" value="MFS_MFSD6"/>
</dbReference>
<feature type="transmembrane region" description="Helical" evidence="6">
    <location>
        <begin position="338"/>
        <end position="361"/>
    </location>
</feature>
<evidence type="ECO:0000256" key="3">
    <source>
        <dbReference type="ARBA" id="ARBA00022692"/>
    </source>
</evidence>
<dbReference type="PANTHER" id="PTHR16172">
    <property type="entry name" value="MAJOR FACILITATOR SUPERFAMILY DOMAIN-CONTAINING PROTEIN 6-LIKE"/>
    <property type="match status" value="1"/>
</dbReference>
<evidence type="ECO:0000313" key="9">
    <source>
        <dbReference type="Proteomes" id="UP000093000"/>
    </source>
</evidence>
<dbReference type="InterPro" id="IPR024989">
    <property type="entry name" value="MFS_assoc_dom"/>
</dbReference>
<feature type="transmembrane region" description="Helical" evidence="6">
    <location>
        <begin position="489"/>
        <end position="509"/>
    </location>
</feature>
<dbReference type="Proteomes" id="UP000093000">
    <property type="component" value="Unassembled WGS sequence"/>
</dbReference>
<comment type="subcellular location">
    <subcellularLocation>
        <location evidence="1">Membrane</location>
        <topology evidence="1">Multi-pass membrane protein</topology>
    </subcellularLocation>
</comment>
<comment type="similarity">
    <text evidence="2">Belongs to the major facilitator superfamily. MFSD6 family.</text>
</comment>
<accession>A0A1C7NCH9</accession>
<dbReference type="AlphaFoldDB" id="A0A1C7NCH9"/>
<dbReference type="InParanoid" id="A0A1C7NCH9"/>
<keyword evidence="3 6" id="KW-0812">Transmembrane</keyword>
<feature type="transmembrane region" description="Helical" evidence="6">
    <location>
        <begin position="167"/>
        <end position="185"/>
    </location>
</feature>
<sequence>MVKYLLPKALYVCLYGVLGSAIPYLSLFYADVLHLPSQQIGIILAIAPFIQSLACPFWTYQVDRKPEWHGYLMAILMLIGGFSVIGLMLIPLTLQHEQTTILLATIALAVTFAFFGQPVTVLVDSAVLKILGDDGIYYGDQRLWGSVSNGVCILLVGYLIGQFGINYAFYIFGVSVIAFISTSLFTKIATHTREETVTERDPLLSPHDIHSKTKGFYTIDPTNMDEANHVERNQHISSNMQRVTSRASSRANTLLIEGGEHDLLNLQRTITSLAARDVQDEANLMLDQMDSLPPLGLALSHIPTVDTSLAVFANIVEEPELLEVGPSLKSTILSSPKVWTFLLMTLLFGVFYSMIAQFLFLFLKQDLKLESSIIGWTGPLGGVTEVSTFYVSRLLSKRFSVGTLVTVAHLTIFLRNFIYEMLHPGRLNDKKKGFSYALIWSTCVSEVDRMFPASQRAVGQGILAALFSGLGFGLGCILGGFAYDHYGALMLFNASMAVSLISLLVFWGGRILCSN</sequence>
<dbReference type="OrthoDB" id="5989317at2759"/>
<evidence type="ECO:0000256" key="1">
    <source>
        <dbReference type="ARBA" id="ARBA00004141"/>
    </source>
</evidence>
<dbReference type="GO" id="GO:0016020">
    <property type="term" value="C:membrane"/>
    <property type="evidence" value="ECO:0007669"/>
    <property type="project" value="UniProtKB-SubCell"/>
</dbReference>
<feature type="transmembrane region" description="Helical" evidence="6">
    <location>
        <begin position="100"/>
        <end position="123"/>
    </location>
</feature>
<evidence type="ECO:0000259" key="7">
    <source>
        <dbReference type="Pfam" id="PF12832"/>
    </source>
</evidence>
<dbReference type="EMBL" id="LUGH01000438">
    <property type="protein sequence ID" value="OBZ85054.1"/>
    <property type="molecule type" value="Genomic_DNA"/>
</dbReference>
<feature type="domain" description="Major facilitator superfamily associated" evidence="7">
    <location>
        <begin position="8"/>
        <end position="494"/>
    </location>
</feature>
<dbReference type="Pfam" id="PF12832">
    <property type="entry name" value="MFS_1_like"/>
    <property type="match status" value="1"/>
</dbReference>
<dbReference type="InterPro" id="IPR036259">
    <property type="entry name" value="MFS_trans_sf"/>
</dbReference>
<protein>
    <submittedName>
        <fullName evidence="8">Major facilitator superfamily domain-containing protein 6-B</fullName>
    </submittedName>
</protein>
<feature type="transmembrane region" description="Helical" evidence="6">
    <location>
        <begin position="399"/>
        <end position="418"/>
    </location>
</feature>
<proteinExistence type="inferred from homology"/>
<evidence type="ECO:0000256" key="5">
    <source>
        <dbReference type="ARBA" id="ARBA00023136"/>
    </source>
</evidence>
<keyword evidence="9" id="KW-1185">Reference proteome</keyword>
<gene>
    <name evidence="8" type="primary">mfsd6b</name>
    <name evidence="8" type="ORF">A0J61_06887</name>
</gene>
<evidence type="ECO:0000256" key="4">
    <source>
        <dbReference type="ARBA" id="ARBA00022989"/>
    </source>
</evidence>